<dbReference type="PIRSF" id="PIRSF006158">
    <property type="entry name" value="UCP006158_SH3"/>
    <property type="match status" value="1"/>
</dbReference>
<dbReference type="NCBIfam" id="TIGR04211">
    <property type="entry name" value="SH3_and_anchor"/>
    <property type="match status" value="1"/>
</dbReference>
<feature type="signal peptide" evidence="8">
    <location>
        <begin position="1"/>
        <end position="24"/>
    </location>
</feature>
<keyword evidence="3 8" id="KW-0732">Signal</keyword>
<dbReference type="InterPro" id="IPR016476">
    <property type="entry name" value="SH3_dom_pro"/>
</dbReference>
<evidence type="ECO:0000256" key="6">
    <source>
        <dbReference type="SAM" id="Coils"/>
    </source>
</evidence>
<organism evidence="10 11">
    <name type="scientific">Candidatus Tenderia electrophaga</name>
    <dbReference type="NCBI Taxonomy" id="1748243"/>
    <lineage>
        <taxon>Bacteria</taxon>
        <taxon>Pseudomonadati</taxon>
        <taxon>Pseudomonadota</taxon>
        <taxon>Gammaproteobacteria</taxon>
        <taxon>Candidatus Tenderiales</taxon>
        <taxon>Candidatus Tenderiaceae</taxon>
        <taxon>Candidatus Tenderia</taxon>
    </lineage>
</organism>
<evidence type="ECO:0000256" key="3">
    <source>
        <dbReference type="ARBA" id="ARBA00022729"/>
    </source>
</evidence>
<reference evidence="10" key="1">
    <citation type="submission" date="2015-10" db="EMBL/GenBank/DDBJ databases">
        <title>Description of Candidatus Tenderia electrophaga gen. nov, sp. nov., an Uncultivated Electroautotroph from a Biocathode Enrichment.</title>
        <authorList>
            <person name="Eddie B.J."/>
            <person name="Malanoski A.P."/>
            <person name="Wang Z."/>
            <person name="Hall R.J."/>
            <person name="Oh S.D."/>
            <person name="Heiner C."/>
            <person name="Lin B."/>
            <person name="Strycharz-Glaven S.M."/>
        </authorList>
    </citation>
    <scope>NUCLEOTIDE SEQUENCE [LARGE SCALE GENOMIC DNA]</scope>
    <source>
        <strain evidence="10">NRL1</strain>
    </source>
</reference>
<evidence type="ECO:0000256" key="2">
    <source>
        <dbReference type="ARBA" id="ARBA00022692"/>
    </source>
</evidence>
<keyword evidence="5 7" id="KW-0472">Membrane</keyword>
<feature type="transmembrane region" description="Helical" evidence="7">
    <location>
        <begin position="196"/>
        <end position="214"/>
    </location>
</feature>
<evidence type="ECO:0000256" key="4">
    <source>
        <dbReference type="ARBA" id="ARBA00022989"/>
    </source>
</evidence>
<feature type="chain" id="PRO_5006604985" description="SH3b domain-containing protein" evidence="8">
    <location>
        <begin position="25"/>
        <end position="227"/>
    </location>
</feature>
<evidence type="ECO:0000313" key="11">
    <source>
        <dbReference type="Proteomes" id="UP000055136"/>
    </source>
</evidence>
<dbReference type="STRING" id="1748243.Tel_10630"/>
<accession>A0A0S2TEJ2</accession>
<gene>
    <name evidence="10" type="ORF">Tel_10630</name>
</gene>
<evidence type="ECO:0000256" key="5">
    <source>
        <dbReference type="ARBA" id="ARBA00023136"/>
    </source>
</evidence>
<keyword evidence="2 7" id="KW-0812">Transmembrane</keyword>
<keyword evidence="4 7" id="KW-1133">Transmembrane helix</keyword>
<name>A0A0S2TEJ2_9GAMM</name>
<feature type="coiled-coil region" evidence="6">
    <location>
        <begin position="98"/>
        <end position="191"/>
    </location>
</feature>
<feature type="domain" description="SH3b" evidence="9">
    <location>
        <begin position="26"/>
        <end position="92"/>
    </location>
</feature>
<dbReference type="SMART" id="SM00287">
    <property type="entry name" value="SH3b"/>
    <property type="match status" value="1"/>
</dbReference>
<dbReference type="Proteomes" id="UP000055136">
    <property type="component" value="Chromosome"/>
</dbReference>
<dbReference type="Pfam" id="PF08239">
    <property type="entry name" value="SH3_3"/>
    <property type="match status" value="1"/>
</dbReference>
<sequence>MKPVYANRKIVAALALCASLGVLAADNTRYVSDHLIITLRSGQGDQFRILESLPSGTRLELLEESEDSEFARVRTADGTEGWVRSWYLTDTPTAELLLDEAQSKAERLAAENRTLAAANQDLKQRRSALTQELQALKGKHEAVLAENETLKDVAARPMELESENQRLRVALAQLRAENTRLASDNTRLRNSSVQKWFMAGAGVLVVGIILGLVVPRLRRRGSSNWWT</sequence>
<dbReference type="KEGG" id="tee:Tel_10630"/>
<keyword evidence="6" id="KW-0175">Coiled coil</keyword>
<proteinExistence type="predicted"/>
<protein>
    <recommendedName>
        <fullName evidence="9">SH3b domain-containing protein</fullName>
    </recommendedName>
</protein>
<dbReference type="Gene3D" id="2.30.30.40">
    <property type="entry name" value="SH3 Domains"/>
    <property type="match status" value="1"/>
</dbReference>
<evidence type="ECO:0000313" key="10">
    <source>
        <dbReference type="EMBL" id="ALP53555.1"/>
    </source>
</evidence>
<evidence type="ECO:0000256" key="7">
    <source>
        <dbReference type="SAM" id="Phobius"/>
    </source>
</evidence>
<dbReference type="EMBL" id="CP013099">
    <property type="protein sequence ID" value="ALP53555.1"/>
    <property type="molecule type" value="Genomic_DNA"/>
</dbReference>
<dbReference type="InterPro" id="IPR003646">
    <property type="entry name" value="SH3-like_bac-type"/>
</dbReference>
<dbReference type="AlphaFoldDB" id="A0A0S2TEJ2"/>
<keyword evidence="11" id="KW-1185">Reference proteome</keyword>
<evidence type="ECO:0000259" key="9">
    <source>
        <dbReference type="PROSITE" id="PS51781"/>
    </source>
</evidence>
<evidence type="ECO:0000256" key="8">
    <source>
        <dbReference type="SAM" id="SignalP"/>
    </source>
</evidence>
<comment type="subcellular location">
    <subcellularLocation>
        <location evidence="1">Membrane</location>
        <topology evidence="1">Single-pass membrane protein</topology>
    </subcellularLocation>
</comment>
<dbReference type="GO" id="GO:0016020">
    <property type="term" value="C:membrane"/>
    <property type="evidence" value="ECO:0007669"/>
    <property type="project" value="UniProtKB-SubCell"/>
</dbReference>
<evidence type="ECO:0000256" key="1">
    <source>
        <dbReference type="ARBA" id="ARBA00004167"/>
    </source>
</evidence>
<dbReference type="PROSITE" id="PS51781">
    <property type="entry name" value="SH3B"/>
    <property type="match status" value="1"/>
</dbReference>